<sequence>MKKILFPTDFSDIASNAFVHALGLARLVHGELILLHTYELPIVENQFAPMNYQSIFDSLELANLDKFKDEVPKLRQLAEENNFADIKMSHRLMDGDLIFNIKEIIKKEPIDFVVMGTSGAIGWKETFIGTTTGEAIASLSVPVLSIPKDAKYSKISTIGFTTRFREKDKEALTQVIKIAKAANATVKCLYVKTATSDNDEATFNNWKEVFKSEPVTFFILPDENIKETISDFITNQGIDVLAMLTYKRGFFESLFTTGFTEKMSYNSEIPILALHE</sequence>
<keyword evidence="4" id="KW-1185">Reference proteome</keyword>
<evidence type="ECO:0000259" key="2">
    <source>
        <dbReference type="Pfam" id="PF00582"/>
    </source>
</evidence>
<accession>A0A095U236</accession>
<gene>
    <name evidence="3" type="ORF">LG45_10120</name>
</gene>
<name>A0A095U236_9FLAO</name>
<dbReference type="CDD" id="cd00293">
    <property type="entry name" value="USP-like"/>
    <property type="match status" value="1"/>
</dbReference>
<dbReference type="PANTHER" id="PTHR46268">
    <property type="entry name" value="STRESS RESPONSE PROTEIN NHAX"/>
    <property type="match status" value="1"/>
</dbReference>
<protein>
    <submittedName>
        <fullName evidence="3">Universal stress protein UspA</fullName>
    </submittedName>
</protein>
<proteinExistence type="inferred from homology"/>
<evidence type="ECO:0000313" key="3">
    <source>
        <dbReference type="EMBL" id="KGD68618.1"/>
    </source>
</evidence>
<dbReference type="Pfam" id="PF00582">
    <property type="entry name" value="Usp"/>
    <property type="match status" value="1"/>
</dbReference>
<evidence type="ECO:0000256" key="1">
    <source>
        <dbReference type="ARBA" id="ARBA00008791"/>
    </source>
</evidence>
<dbReference type="SUPFAM" id="SSF52402">
    <property type="entry name" value="Adenine nucleotide alpha hydrolases-like"/>
    <property type="match status" value="2"/>
</dbReference>
<organism evidence="3 4">
    <name type="scientific">Flavobacterium aquatile LMG 4008 = ATCC 11947</name>
    <dbReference type="NCBI Taxonomy" id="1453498"/>
    <lineage>
        <taxon>Bacteria</taxon>
        <taxon>Pseudomonadati</taxon>
        <taxon>Bacteroidota</taxon>
        <taxon>Flavobacteriia</taxon>
        <taxon>Flavobacteriales</taxon>
        <taxon>Flavobacteriaceae</taxon>
        <taxon>Flavobacterium</taxon>
    </lineage>
</organism>
<comment type="caution">
    <text evidence="3">The sequence shown here is derived from an EMBL/GenBank/DDBJ whole genome shotgun (WGS) entry which is preliminary data.</text>
</comment>
<dbReference type="Proteomes" id="UP000029554">
    <property type="component" value="Unassembled WGS sequence"/>
</dbReference>
<comment type="similarity">
    <text evidence="1">Belongs to the universal stress protein A family.</text>
</comment>
<dbReference type="OrthoDB" id="9788959at2"/>
<dbReference type="STRING" id="1453498.LG45_10120"/>
<dbReference type="InterPro" id="IPR014729">
    <property type="entry name" value="Rossmann-like_a/b/a_fold"/>
</dbReference>
<dbReference type="RefSeq" id="WP_035126627.1">
    <property type="nucleotide sequence ID" value="NZ_JRHH01000003.1"/>
</dbReference>
<dbReference type="EMBL" id="JRHH01000003">
    <property type="protein sequence ID" value="KGD68618.1"/>
    <property type="molecule type" value="Genomic_DNA"/>
</dbReference>
<dbReference type="InterPro" id="IPR006016">
    <property type="entry name" value="UspA"/>
</dbReference>
<feature type="domain" description="UspA" evidence="2">
    <location>
        <begin position="1"/>
        <end position="146"/>
    </location>
</feature>
<dbReference type="eggNOG" id="COG0589">
    <property type="taxonomic scope" value="Bacteria"/>
</dbReference>
<reference evidence="3 4" key="1">
    <citation type="submission" date="2014-09" db="EMBL/GenBank/DDBJ databases">
        <title>Whole Genome Shotgun of Flavobacterium aquatile LMG 4008.</title>
        <authorList>
            <person name="Gale A.N."/>
            <person name="Pipes S.E."/>
            <person name="Newman J.D."/>
        </authorList>
    </citation>
    <scope>NUCLEOTIDE SEQUENCE [LARGE SCALE GENOMIC DNA]</scope>
    <source>
        <strain evidence="3 4">LMG 4008</strain>
    </source>
</reference>
<dbReference type="InterPro" id="IPR006015">
    <property type="entry name" value="Universal_stress_UspA"/>
</dbReference>
<dbReference type="PANTHER" id="PTHR46268:SF6">
    <property type="entry name" value="UNIVERSAL STRESS PROTEIN UP12"/>
    <property type="match status" value="1"/>
</dbReference>
<dbReference type="Gene3D" id="3.40.50.620">
    <property type="entry name" value="HUPs"/>
    <property type="match status" value="2"/>
</dbReference>
<dbReference type="PRINTS" id="PR01438">
    <property type="entry name" value="UNVRSLSTRESS"/>
</dbReference>
<dbReference type="AlphaFoldDB" id="A0A095U236"/>
<evidence type="ECO:0000313" key="4">
    <source>
        <dbReference type="Proteomes" id="UP000029554"/>
    </source>
</evidence>